<dbReference type="Gene3D" id="1.10.10.10">
    <property type="entry name" value="Winged helix-like DNA-binding domain superfamily/Winged helix DNA-binding domain"/>
    <property type="match status" value="1"/>
</dbReference>
<dbReference type="InterPro" id="IPR016032">
    <property type="entry name" value="Sig_transdc_resp-reg_C-effctor"/>
</dbReference>
<dbReference type="CDD" id="cd06170">
    <property type="entry name" value="LuxR_C_like"/>
    <property type="match status" value="1"/>
</dbReference>
<sequence>MNKVMRVLVVDDHPLFANATKAILQEMERIEVIGTAGNGKDCLEMVKIHQPELVFLDYYLPDQLGSQVARMIKTQYPHIHIVIFTGVEVSKIFNKLIEAGVSGVISKGSSENTIKNMVNCIRDNHVAVPLSFFQKMRIIEDHTSNSFELTHDEVQIMTLLVGGFTHEQIGEQIHLSKRTVDNYLKRIYDKMGIKTRAQAVEQFVQSDYYLEADGRG</sequence>
<dbReference type="GO" id="GO:0000160">
    <property type="term" value="P:phosphorelay signal transduction system"/>
    <property type="evidence" value="ECO:0007669"/>
    <property type="project" value="UniProtKB-KW"/>
</dbReference>
<feature type="domain" description="Response regulatory" evidence="8">
    <location>
        <begin position="6"/>
        <end position="122"/>
    </location>
</feature>
<accession>A0A6B8RLX6</accession>
<dbReference type="InterPro" id="IPR000792">
    <property type="entry name" value="Tscrpt_reg_LuxR_C"/>
</dbReference>
<organism evidence="9 10">
    <name type="scientific">Paenibacillus psychroresistens</name>
    <dbReference type="NCBI Taxonomy" id="1778678"/>
    <lineage>
        <taxon>Bacteria</taxon>
        <taxon>Bacillati</taxon>
        <taxon>Bacillota</taxon>
        <taxon>Bacilli</taxon>
        <taxon>Bacillales</taxon>
        <taxon>Paenibacillaceae</taxon>
        <taxon>Paenibacillus</taxon>
    </lineage>
</organism>
<dbReference type="SUPFAM" id="SSF52172">
    <property type="entry name" value="CheY-like"/>
    <property type="match status" value="1"/>
</dbReference>
<keyword evidence="1 6" id="KW-0597">Phosphoprotein</keyword>
<dbReference type="Gene3D" id="3.40.50.2300">
    <property type="match status" value="1"/>
</dbReference>
<evidence type="ECO:0000256" key="6">
    <source>
        <dbReference type="PROSITE-ProRule" id="PRU00169"/>
    </source>
</evidence>
<evidence type="ECO:0000256" key="1">
    <source>
        <dbReference type="ARBA" id="ARBA00022553"/>
    </source>
</evidence>
<dbReference type="SMART" id="SM00421">
    <property type="entry name" value="HTH_LUXR"/>
    <property type="match status" value="1"/>
</dbReference>
<evidence type="ECO:0000313" key="9">
    <source>
        <dbReference type="EMBL" id="QGQ97401.1"/>
    </source>
</evidence>
<keyword evidence="3" id="KW-0805">Transcription regulation</keyword>
<feature type="modified residue" description="4-aspartylphosphate" evidence="6">
    <location>
        <position position="57"/>
    </location>
</feature>
<dbReference type="GO" id="GO:0003677">
    <property type="term" value="F:DNA binding"/>
    <property type="evidence" value="ECO:0007669"/>
    <property type="project" value="UniProtKB-KW"/>
</dbReference>
<dbReference type="Pfam" id="PF00196">
    <property type="entry name" value="GerE"/>
    <property type="match status" value="1"/>
</dbReference>
<evidence type="ECO:0000256" key="3">
    <source>
        <dbReference type="ARBA" id="ARBA00023015"/>
    </source>
</evidence>
<evidence type="ECO:0000259" key="8">
    <source>
        <dbReference type="PROSITE" id="PS50110"/>
    </source>
</evidence>
<dbReference type="RefSeq" id="WP_155702504.1">
    <property type="nucleotide sequence ID" value="NZ_CP034235.1"/>
</dbReference>
<dbReference type="PROSITE" id="PS50043">
    <property type="entry name" value="HTH_LUXR_2"/>
    <property type="match status" value="1"/>
</dbReference>
<dbReference type="PANTHER" id="PTHR45566:SF1">
    <property type="entry name" value="HTH-TYPE TRANSCRIPTIONAL REGULATOR YHJB-RELATED"/>
    <property type="match status" value="1"/>
</dbReference>
<proteinExistence type="predicted"/>
<name>A0A6B8RLX6_9BACL</name>
<protein>
    <submittedName>
        <fullName evidence="9">DNA-binding response regulator</fullName>
    </submittedName>
</protein>
<dbReference type="InterPro" id="IPR011006">
    <property type="entry name" value="CheY-like_superfamily"/>
</dbReference>
<evidence type="ECO:0000256" key="4">
    <source>
        <dbReference type="ARBA" id="ARBA00023125"/>
    </source>
</evidence>
<dbReference type="CDD" id="cd17535">
    <property type="entry name" value="REC_NarL-like"/>
    <property type="match status" value="1"/>
</dbReference>
<evidence type="ECO:0000256" key="5">
    <source>
        <dbReference type="ARBA" id="ARBA00023163"/>
    </source>
</evidence>
<feature type="domain" description="HTH luxR-type" evidence="7">
    <location>
        <begin position="142"/>
        <end position="207"/>
    </location>
</feature>
<dbReference type="SUPFAM" id="SSF46894">
    <property type="entry name" value="C-terminal effector domain of the bipartite response regulators"/>
    <property type="match status" value="1"/>
</dbReference>
<dbReference type="InterPro" id="IPR036388">
    <property type="entry name" value="WH-like_DNA-bd_sf"/>
</dbReference>
<dbReference type="PRINTS" id="PR00038">
    <property type="entry name" value="HTHLUXR"/>
</dbReference>
<keyword evidence="2" id="KW-0902">Two-component regulatory system</keyword>
<evidence type="ECO:0000256" key="2">
    <source>
        <dbReference type="ARBA" id="ARBA00023012"/>
    </source>
</evidence>
<dbReference type="AlphaFoldDB" id="A0A6B8RLX6"/>
<evidence type="ECO:0000313" key="10">
    <source>
        <dbReference type="Proteomes" id="UP000426246"/>
    </source>
</evidence>
<dbReference type="InterPro" id="IPR051015">
    <property type="entry name" value="EvgA-like"/>
</dbReference>
<reference evidence="10" key="1">
    <citation type="submission" date="2018-11" db="EMBL/GenBank/DDBJ databases">
        <title>Complete genome sequence of Paenibacillus sp. ML311-T8.</title>
        <authorList>
            <person name="Nam Y.-D."/>
            <person name="Kang J."/>
            <person name="Chung W.-H."/>
            <person name="Park Y.S."/>
        </authorList>
    </citation>
    <scope>NUCLEOTIDE SEQUENCE [LARGE SCALE GENOMIC DNA]</scope>
    <source>
        <strain evidence="10">ML311-T8</strain>
    </source>
</reference>
<dbReference type="Pfam" id="PF00072">
    <property type="entry name" value="Response_reg"/>
    <property type="match status" value="1"/>
</dbReference>
<dbReference type="PROSITE" id="PS50110">
    <property type="entry name" value="RESPONSE_REGULATORY"/>
    <property type="match status" value="1"/>
</dbReference>
<keyword evidence="4 9" id="KW-0238">DNA-binding</keyword>
<dbReference type="InterPro" id="IPR058245">
    <property type="entry name" value="NreC/VraR/RcsB-like_REC"/>
</dbReference>
<gene>
    <name evidence="9" type="ORF">EHS13_22195</name>
</gene>
<dbReference type="InterPro" id="IPR001789">
    <property type="entry name" value="Sig_transdc_resp-reg_receiver"/>
</dbReference>
<dbReference type="OrthoDB" id="118459at2"/>
<dbReference type="GO" id="GO:0006355">
    <property type="term" value="P:regulation of DNA-templated transcription"/>
    <property type="evidence" value="ECO:0007669"/>
    <property type="project" value="InterPro"/>
</dbReference>
<dbReference type="SMART" id="SM00448">
    <property type="entry name" value="REC"/>
    <property type="match status" value="1"/>
</dbReference>
<evidence type="ECO:0000259" key="7">
    <source>
        <dbReference type="PROSITE" id="PS50043"/>
    </source>
</evidence>
<dbReference type="EMBL" id="CP034235">
    <property type="protein sequence ID" value="QGQ97401.1"/>
    <property type="molecule type" value="Genomic_DNA"/>
</dbReference>
<dbReference type="KEGG" id="ppsc:EHS13_22195"/>
<keyword evidence="5" id="KW-0804">Transcription</keyword>
<dbReference type="PANTHER" id="PTHR45566">
    <property type="entry name" value="HTH-TYPE TRANSCRIPTIONAL REGULATOR YHJB-RELATED"/>
    <property type="match status" value="1"/>
</dbReference>
<dbReference type="Proteomes" id="UP000426246">
    <property type="component" value="Chromosome"/>
</dbReference>
<keyword evidence="10" id="KW-1185">Reference proteome</keyword>